<name>A0ABV7N538_9STAP</name>
<evidence type="ECO:0000313" key="6">
    <source>
        <dbReference type="Proteomes" id="UP001595637"/>
    </source>
</evidence>
<evidence type="ECO:0000259" key="4">
    <source>
        <dbReference type="SMART" id="SM00646"/>
    </source>
</evidence>
<feature type="domain" description="SH3b" evidence="3">
    <location>
        <begin position="208"/>
        <end position="277"/>
    </location>
</feature>
<dbReference type="Pfam" id="PF08460">
    <property type="entry name" value="SH3_5"/>
    <property type="match status" value="1"/>
</dbReference>
<dbReference type="SMART" id="SM00646">
    <property type="entry name" value="Ami_3"/>
    <property type="match status" value="1"/>
</dbReference>
<dbReference type="EC" id="3.5.1.28" evidence="5"/>
<dbReference type="SUPFAM" id="SSF53187">
    <property type="entry name" value="Zn-dependent exopeptidases"/>
    <property type="match status" value="1"/>
</dbReference>
<dbReference type="InterPro" id="IPR003646">
    <property type="entry name" value="SH3-like_bac-type"/>
</dbReference>
<dbReference type="GO" id="GO:0008745">
    <property type="term" value="F:N-acetylmuramoyl-L-alanine amidase activity"/>
    <property type="evidence" value="ECO:0007669"/>
    <property type="project" value="UniProtKB-EC"/>
</dbReference>
<reference evidence="6" key="1">
    <citation type="journal article" date="2019" name="Int. J. Syst. Evol. Microbiol.">
        <title>The Global Catalogue of Microorganisms (GCM) 10K type strain sequencing project: providing services to taxonomists for standard genome sequencing and annotation.</title>
        <authorList>
            <consortium name="The Broad Institute Genomics Platform"/>
            <consortium name="The Broad Institute Genome Sequencing Center for Infectious Disease"/>
            <person name="Wu L."/>
            <person name="Ma J."/>
        </authorList>
    </citation>
    <scope>NUCLEOTIDE SEQUENCE [LARGE SCALE GENOMIC DNA]</scope>
    <source>
        <strain evidence="6">CCM 7756</strain>
    </source>
</reference>
<dbReference type="CDD" id="cd02696">
    <property type="entry name" value="MurNAc-LAA"/>
    <property type="match status" value="1"/>
</dbReference>
<sequence length="290" mass="31414">MIKIAVSRGHGKYTAGKRSPAGEREWYFNDKVARAFIAEIEQYEDVSIVEVSDPSGEVDTPLLTRTNTANAERCPLYVAFHHNAYQGIWFNGGGSEVHVRPNASQAYSLASTVAPLVARAMGLNDRGVKVTNLHETREPHQLAILIEGGFMDSNQDILALRSDSKLKAQGVAVATGVAQYLGLKKKTLPADPSTGDFSQNVYGTYYKPENGTFTVGTQAITLRNGSPFLSAPSPGKANPGASIKYHEVCLQDGHVWVGYYTGQGGLRYCPVRTWDSKTGEVGPAWGTFSL</sequence>
<gene>
    <name evidence="5" type="ORF">ACFOEO_06640</name>
</gene>
<evidence type="ECO:0000256" key="1">
    <source>
        <dbReference type="ARBA" id="ARBA00022801"/>
    </source>
</evidence>
<comment type="caution">
    <text evidence="5">The sequence shown here is derived from an EMBL/GenBank/DDBJ whole genome shotgun (WGS) entry which is preliminary data.</text>
</comment>
<evidence type="ECO:0000259" key="3">
    <source>
        <dbReference type="SMART" id="SM00287"/>
    </source>
</evidence>
<evidence type="ECO:0000256" key="2">
    <source>
        <dbReference type="ARBA" id="ARBA00023316"/>
    </source>
</evidence>
<dbReference type="Pfam" id="PF01520">
    <property type="entry name" value="Amidase_3"/>
    <property type="match status" value="1"/>
</dbReference>
<dbReference type="Proteomes" id="UP001595637">
    <property type="component" value="Unassembled WGS sequence"/>
</dbReference>
<dbReference type="Gene3D" id="2.30.30.40">
    <property type="entry name" value="SH3 Domains"/>
    <property type="match status" value="1"/>
</dbReference>
<keyword evidence="6" id="KW-1185">Reference proteome</keyword>
<dbReference type="EMBL" id="JBHRVQ010000001">
    <property type="protein sequence ID" value="MFC3388242.1"/>
    <property type="molecule type" value="Genomic_DNA"/>
</dbReference>
<evidence type="ECO:0000313" key="5">
    <source>
        <dbReference type="EMBL" id="MFC3388242.1"/>
    </source>
</evidence>
<dbReference type="PANTHER" id="PTHR30404:SF0">
    <property type="entry name" value="N-ACETYLMURAMOYL-L-ALANINE AMIDASE AMIC"/>
    <property type="match status" value="1"/>
</dbReference>
<dbReference type="SMART" id="SM00287">
    <property type="entry name" value="SH3b"/>
    <property type="match status" value="1"/>
</dbReference>
<proteinExistence type="predicted"/>
<dbReference type="InterPro" id="IPR050695">
    <property type="entry name" value="N-acetylmuramoyl_amidase_3"/>
</dbReference>
<keyword evidence="1 5" id="KW-0378">Hydrolase</keyword>
<keyword evidence="2" id="KW-0961">Cell wall biogenesis/degradation</keyword>
<dbReference type="Gene3D" id="3.40.630.40">
    <property type="entry name" value="Zn-dependent exopeptidases"/>
    <property type="match status" value="1"/>
</dbReference>
<accession>A0ABV7N538</accession>
<protein>
    <submittedName>
        <fullName evidence="5">N-acetylmuramoyl-L-alanine amidase</fullName>
        <ecNumber evidence="5">3.5.1.28</ecNumber>
    </submittedName>
</protein>
<dbReference type="PANTHER" id="PTHR30404">
    <property type="entry name" value="N-ACETYLMURAMOYL-L-ALANINE AMIDASE"/>
    <property type="match status" value="1"/>
</dbReference>
<dbReference type="InterPro" id="IPR002508">
    <property type="entry name" value="MurNAc-LAA_cat"/>
</dbReference>
<organism evidence="5 6">
    <name type="scientific">Salinicoccus sesuvii</name>
    <dbReference type="NCBI Taxonomy" id="868281"/>
    <lineage>
        <taxon>Bacteria</taxon>
        <taxon>Bacillati</taxon>
        <taxon>Bacillota</taxon>
        <taxon>Bacilli</taxon>
        <taxon>Bacillales</taxon>
        <taxon>Staphylococcaceae</taxon>
        <taxon>Salinicoccus</taxon>
    </lineage>
</organism>
<dbReference type="RefSeq" id="WP_380653413.1">
    <property type="nucleotide sequence ID" value="NZ_JBHRVQ010000001.1"/>
</dbReference>
<feature type="domain" description="MurNAc-LAA" evidence="4">
    <location>
        <begin position="66"/>
        <end position="178"/>
    </location>
</feature>